<protein>
    <submittedName>
        <fullName evidence="1">Uncharacterized protein</fullName>
    </submittedName>
</protein>
<name>A0ACC0UI95_9AGAM</name>
<organism evidence="1 2">
    <name type="scientific">Russula earlei</name>
    <dbReference type="NCBI Taxonomy" id="71964"/>
    <lineage>
        <taxon>Eukaryota</taxon>
        <taxon>Fungi</taxon>
        <taxon>Dikarya</taxon>
        <taxon>Basidiomycota</taxon>
        <taxon>Agaricomycotina</taxon>
        <taxon>Agaricomycetes</taxon>
        <taxon>Russulales</taxon>
        <taxon>Russulaceae</taxon>
        <taxon>Russula</taxon>
    </lineage>
</organism>
<evidence type="ECO:0000313" key="2">
    <source>
        <dbReference type="Proteomes" id="UP001207468"/>
    </source>
</evidence>
<reference evidence="1" key="1">
    <citation type="submission" date="2021-03" db="EMBL/GenBank/DDBJ databases">
        <title>Evolutionary priming and transition to the ectomycorrhizal habit in an iconic lineage of mushroom-forming fungi: is preadaptation a requirement?</title>
        <authorList>
            <consortium name="DOE Joint Genome Institute"/>
            <person name="Looney B.P."/>
            <person name="Miyauchi S."/>
            <person name="Morin E."/>
            <person name="Drula E."/>
            <person name="Courty P.E."/>
            <person name="Chicoki N."/>
            <person name="Fauchery L."/>
            <person name="Kohler A."/>
            <person name="Kuo A."/>
            <person name="LaButti K."/>
            <person name="Pangilinan J."/>
            <person name="Lipzen A."/>
            <person name="Riley R."/>
            <person name="Andreopoulos W."/>
            <person name="He G."/>
            <person name="Johnson J."/>
            <person name="Barry K.W."/>
            <person name="Grigoriev I.V."/>
            <person name="Nagy L."/>
            <person name="Hibbett D."/>
            <person name="Henrissat B."/>
            <person name="Matheny P.B."/>
            <person name="Labbe J."/>
            <person name="Martin A.F."/>
        </authorList>
    </citation>
    <scope>NUCLEOTIDE SEQUENCE</scope>
    <source>
        <strain evidence="1">BPL698</strain>
    </source>
</reference>
<dbReference type="EMBL" id="JAGFNK010000022">
    <property type="protein sequence ID" value="KAI9511398.1"/>
    <property type="molecule type" value="Genomic_DNA"/>
</dbReference>
<sequence length="257" mass="28489">MQDPGSLSSGKNSRRIPPTNYLKVSKCIPLEGQYILDLALRPPPPSPGIVTDAEAKDRKDLTVHKNLTLHTTSGPITTEIWMNYDRSVKSKRVSVELCSDYGFVHAKLHDLNCVDGSTRGRPSLDIELRASYGDVSISLPSCFRGPITIRTTHERIALSRALENCTALISDVQGIRVYFVGERPPNGKWRRGHGDDKDDDSKERGGPLGVDELSIGGKHTGVRINWEGEEELPEMRPSGWQSFCSGTGRFFTTGRVW</sequence>
<comment type="caution">
    <text evidence="1">The sequence shown here is derived from an EMBL/GenBank/DDBJ whole genome shotgun (WGS) entry which is preliminary data.</text>
</comment>
<proteinExistence type="predicted"/>
<gene>
    <name evidence="1" type="ORF">F5148DRAFT_1171286</name>
</gene>
<evidence type="ECO:0000313" key="1">
    <source>
        <dbReference type="EMBL" id="KAI9511398.1"/>
    </source>
</evidence>
<accession>A0ACC0UI95</accession>
<dbReference type="Proteomes" id="UP001207468">
    <property type="component" value="Unassembled WGS sequence"/>
</dbReference>
<keyword evidence="2" id="KW-1185">Reference proteome</keyword>